<dbReference type="Proteomes" id="UP000789525">
    <property type="component" value="Unassembled WGS sequence"/>
</dbReference>
<comment type="caution">
    <text evidence="1">The sequence shown here is derived from an EMBL/GenBank/DDBJ whole genome shotgun (WGS) entry which is preliminary data.</text>
</comment>
<organism evidence="1 2">
    <name type="scientific">Acaulospora colombiana</name>
    <dbReference type="NCBI Taxonomy" id="27376"/>
    <lineage>
        <taxon>Eukaryota</taxon>
        <taxon>Fungi</taxon>
        <taxon>Fungi incertae sedis</taxon>
        <taxon>Mucoromycota</taxon>
        <taxon>Glomeromycotina</taxon>
        <taxon>Glomeromycetes</taxon>
        <taxon>Diversisporales</taxon>
        <taxon>Acaulosporaceae</taxon>
        <taxon>Acaulospora</taxon>
    </lineage>
</organism>
<evidence type="ECO:0000313" key="2">
    <source>
        <dbReference type="Proteomes" id="UP000789525"/>
    </source>
</evidence>
<reference evidence="1" key="1">
    <citation type="submission" date="2021-06" db="EMBL/GenBank/DDBJ databases">
        <authorList>
            <person name="Kallberg Y."/>
            <person name="Tangrot J."/>
            <person name="Rosling A."/>
        </authorList>
    </citation>
    <scope>NUCLEOTIDE SEQUENCE</scope>
    <source>
        <strain evidence="1">CL356</strain>
    </source>
</reference>
<keyword evidence="2" id="KW-1185">Reference proteome</keyword>
<dbReference type="EMBL" id="CAJVPT010040476">
    <property type="protein sequence ID" value="CAG8725510.1"/>
    <property type="molecule type" value="Genomic_DNA"/>
</dbReference>
<name>A0ACA9Q0Q7_9GLOM</name>
<accession>A0ACA9Q0Q7</accession>
<protein>
    <submittedName>
        <fullName evidence="1">7703_t:CDS:1</fullName>
    </submittedName>
</protein>
<proteinExistence type="predicted"/>
<gene>
    <name evidence="1" type="ORF">ACOLOM_LOCUS11346</name>
</gene>
<sequence length="371" mass="38859">MNKLKTEGGRTGGVDTKLQELEAQIKKADSDDAPLEKELELLKRTAIRESETLKWKALKEYGQKLALLATASEQLLRVLPSSPPEQYTGNQQTAAVRAALQNALDSGYAPKEEHLPLNVGNEIGETRSFGETHASELTTINTVTDNGHEGTAPINPAALNNAPAPLPSTSAATTHYNAPTTAPTPHYAAPSMGPPSSTTHATHYSPPTAAPGNTTSSTSVPHAPTVAETGVPVTAGAEGPGPATGTLNPSATEEVRDRPGVGYGVGTHEQAPAYGGGTAPSTTTHESAEDEKRRLAAADQAQTHANAGSHQGGLVASTSTRRPPAHESAEDEKRRLEREERERVLQQSNNSRGNTQDDTDPNGGAPPAYHD</sequence>
<evidence type="ECO:0000313" key="1">
    <source>
        <dbReference type="EMBL" id="CAG8725510.1"/>
    </source>
</evidence>